<dbReference type="AlphaFoldDB" id="A0A5E7H0I0"/>
<reference evidence="1 2" key="1">
    <citation type="submission" date="2019-09" db="EMBL/GenBank/DDBJ databases">
        <authorList>
            <person name="Chandra G."/>
            <person name="Truman W A."/>
        </authorList>
    </citation>
    <scope>NUCLEOTIDE SEQUENCE [LARGE SCALE GENOMIC DNA]</scope>
    <source>
        <strain evidence="1">PS880</strain>
    </source>
</reference>
<proteinExistence type="predicted"/>
<accession>A0A5E7H0I0</accession>
<evidence type="ECO:0000313" key="2">
    <source>
        <dbReference type="Proteomes" id="UP000375525"/>
    </source>
</evidence>
<dbReference type="Proteomes" id="UP000375525">
    <property type="component" value="Unassembled WGS sequence"/>
</dbReference>
<name>A0A5E7H0I0_PSEFL</name>
<dbReference type="EMBL" id="CABVIH010000002">
    <property type="protein sequence ID" value="VVO57016.1"/>
    <property type="molecule type" value="Genomic_DNA"/>
</dbReference>
<evidence type="ECO:0000313" key="1">
    <source>
        <dbReference type="EMBL" id="VVO57016.1"/>
    </source>
</evidence>
<gene>
    <name evidence="1" type="ORF">PS880_00599</name>
</gene>
<protein>
    <submittedName>
        <fullName evidence="1">Uncharacterized protein</fullName>
    </submittedName>
</protein>
<sequence>MSKTDFPKVKASLPAPNLPESVGGFISLKDVPKEGMTYEVPEYEGIKEGHVVHGRFGFQGDDVPFEFMHTVARPTSFKILVPREVLLNLTGKKAVAQYWVEEIDGNPASSLVTEVQVTH</sequence>
<dbReference type="RefSeq" id="WP_150778557.1">
    <property type="nucleotide sequence ID" value="NZ_CABVIH010000002.1"/>
</dbReference>
<organism evidence="1 2">
    <name type="scientific">Pseudomonas fluorescens</name>
    <dbReference type="NCBI Taxonomy" id="294"/>
    <lineage>
        <taxon>Bacteria</taxon>
        <taxon>Pseudomonadati</taxon>
        <taxon>Pseudomonadota</taxon>
        <taxon>Gammaproteobacteria</taxon>
        <taxon>Pseudomonadales</taxon>
        <taxon>Pseudomonadaceae</taxon>
        <taxon>Pseudomonas</taxon>
    </lineage>
</organism>